<protein>
    <submittedName>
        <fullName evidence="7">Cellulose synthase subunit BcsC-related outer membrane protein</fullName>
    </submittedName>
</protein>
<evidence type="ECO:0000313" key="8">
    <source>
        <dbReference type="Proteomes" id="UP001597216"/>
    </source>
</evidence>
<evidence type="ECO:0000256" key="5">
    <source>
        <dbReference type="ARBA" id="ARBA00022803"/>
    </source>
</evidence>
<evidence type="ECO:0000256" key="3">
    <source>
        <dbReference type="ARBA" id="ARBA00022729"/>
    </source>
</evidence>
<name>A0ABW3T6U8_9CAUL</name>
<reference evidence="8" key="1">
    <citation type="journal article" date="2019" name="Int. J. Syst. Evol. Microbiol.">
        <title>The Global Catalogue of Microorganisms (GCM) 10K type strain sequencing project: providing services to taxonomists for standard genome sequencing and annotation.</title>
        <authorList>
            <consortium name="The Broad Institute Genomics Platform"/>
            <consortium name="The Broad Institute Genome Sequencing Center for Infectious Disease"/>
            <person name="Wu L."/>
            <person name="Ma J."/>
        </authorList>
    </citation>
    <scope>NUCLEOTIDE SEQUENCE [LARGE SCALE GENOMIC DNA]</scope>
    <source>
        <strain evidence="8">CCUG 55074</strain>
    </source>
</reference>
<evidence type="ECO:0000259" key="6">
    <source>
        <dbReference type="Pfam" id="PF05420"/>
    </source>
</evidence>
<feature type="domain" description="Cellulose synthase operon C C-terminal" evidence="6">
    <location>
        <begin position="476"/>
        <end position="822"/>
    </location>
</feature>
<keyword evidence="3" id="KW-0732">Signal</keyword>
<dbReference type="InterPro" id="IPR011990">
    <property type="entry name" value="TPR-like_helical_dom_sf"/>
</dbReference>
<feature type="non-terminal residue" evidence="7">
    <location>
        <position position="1"/>
    </location>
</feature>
<comment type="similarity">
    <text evidence="2">Belongs to the AcsC/BcsC family.</text>
</comment>
<evidence type="ECO:0000313" key="7">
    <source>
        <dbReference type="EMBL" id="MFD1192795.1"/>
    </source>
</evidence>
<gene>
    <name evidence="7" type="ORF">ACFQ27_19560</name>
</gene>
<keyword evidence="4" id="KW-0677">Repeat</keyword>
<dbReference type="PRINTS" id="PR01441">
    <property type="entry name" value="CELLSNTHASEC"/>
</dbReference>
<accession>A0ABW3T6U8</accession>
<evidence type="ECO:0000256" key="1">
    <source>
        <dbReference type="ARBA" id="ARBA00004339"/>
    </source>
</evidence>
<dbReference type="SUPFAM" id="SSF48452">
    <property type="entry name" value="TPR-like"/>
    <property type="match status" value="1"/>
</dbReference>
<keyword evidence="5" id="KW-0802">TPR repeat</keyword>
<evidence type="ECO:0000256" key="4">
    <source>
        <dbReference type="ARBA" id="ARBA00022737"/>
    </source>
</evidence>
<sequence length="825" mass="84516">FGAGAALANALAAAPDDPWIRYDYARFLAEHGDAAQAASVAAPLSAANAGPDALSAAALYAASRNRLAEAASILRRIPETRRTADVKALARRLSLDGSIQEAKALAAQGLTTRAVILLRGQADAAGADFAARSRLALALYDLGDAYQAGAMARAAAEAPLPTGARPGDGAGFVEVLAASGQDLATEQMLASLKAQARGGEDQAALTRLMTGYAVRKADQQRTAGDYAGAFDTLSAAFNAAPGDKGLTAALARLCQAGGLKAQAAQVYDALVRMSPSDADVLLEAARAAIDAEDWGRAEQRLALGLKAAPAKAELYFELGRMEKARGHDRAAARAFRTAQSLSHTGAPTGVPGQALAQNPILVGGALGPNPFAGSRAASNPFAPQSLYGPALQPASFPMQASGQGPAIPAYPQAAPSAKRSLAGLLPSFGDAPMTVAADAPLQSRIAAELDDLAEDHAIAVDTGFDIRARSGDAGTSRVTEIETRLGVSAPAFGGRISAEVTPTTLRAGTSGGFTAAGIGTAPLEVAAGKLQTPPVPVVARATSPQVSGVGFKVGFKSEGFSGDVGITPAGFGHTTVVGGLQWTPKLGPAALKLGLERRAVTDSVLSYAGLKDAYTGQTWGGVTKDQVTLGASYDRGNGIGAYGEVAAKRLTGRGVASNTGYEVNLGGYVTAYQGEHGTVKLGANLNAQAYEKNLRHFSLGQGGYFSPQQYVSLSFPVSYTAKGDRWSWDVKLAPGFSAYSEDPSPIFPTDPARQGKITYAAGQSAEVSAVHAGTSRSGFGVSGEVKGEYRIGRSTTLGGHAGLDTFGQYNEFKLGVFLKKTFGGR</sequence>
<evidence type="ECO:0000256" key="2">
    <source>
        <dbReference type="ARBA" id="ARBA00005886"/>
    </source>
</evidence>
<dbReference type="InterPro" id="IPR008410">
    <property type="entry name" value="BCSC_C"/>
</dbReference>
<dbReference type="Pfam" id="PF05420">
    <property type="entry name" value="BCSC_C"/>
    <property type="match status" value="1"/>
</dbReference>
<keyword evidence="8" id="KW-1185">Reference proteome</keyword>
<comment type="subcellular location">
    <subcellularLocation>
        <location evidence="1">Cell outer membrane</location>
        <topology evidence="1">Peripheral membrane protein</topology>
    </subcellularLocation>
</comment>
<dbReference type="RefSeq" id="WP_377354754.1">
    <property type="nucleotide sequence ID" value="NZ_JBHTLQ010000079.1"/>
</dbReference>
<dbReference type="Proteomes" id="UP001597216">
    <property type="component" value="Unassembled WGS sequence"/>
</dbReference>
<organism evidence="7 8">
    <name type="scientific">Phenylobacterium conjunctum</name>
    <dbReference type="NCBI Taxonomy" id="1298959"/>
    <lineage>
        <taxon>Bacteria</taxon>
        <taxon>Pseudomonadati</taxon>
        <taxon>Pseudomonadota</taxon>
        <taxon>Alphaproteobacteria</taxon>
        <taxon>Caulobacterales</taxon>
        <taxon>Caulobacteraceae</taxon>
        <taxon>Phenylobacterium</taxon>
    </lineage>
</organism>
<proteinExistence type="inferred from homology"/>
<dbReference type="Gene3D" id="1.25.40.10">
    <property type="entry name" value="Tetratricopeptide repeat domain"/>
    <property type="match status" value="1"/>
</dbReference>
<dbReference type="InterPro" id="IPR003921">
    <property type="entry name" value="Cell_synth_C"/>
</dbReference>
<comment type="caution">
    <text evidence="7">The sequence shown here is derived from an EMBL/GenBank/DDBJ whole genome shotgun (WGS) entry which is preliminary data.</text>
</comment>
<dbReference type="EMBL" id="JBHTLQ010000079">
    <property type="protein sequence ID" value="MFD1192795.1"/>
    <property type="molecule type" value="Genomic_DNA"/>
</dbReference>